<dbReference type="Proteomes" id="UP000289323">
    <property type="component" value="Unassembled WGS sequence"/>
</dbReference>
<dbReference type="PANTHER" id="PTHR14614">
    <property type="entry name" value="HEPATOCELLULAR CARCINOMA-ASSOCIATED ANTIGEN"/>
    <property type="match status" value="1"/>
</dbReference>
<dbReference type="Pfam" id="PF10294">
    <property type="entry name" value="Methyltransf_16"/>
    <property type="match status" value="1"/>
</dbReference>
<evidence type="ECO:0000313" key="2">
    <source>
        <dbReference type="Proteomes" id="UP000289323"/>
    </source>
</evidence>
<accession>A0A3S4F3U9</accession>
<dbReference type="SUPFAM" id="SSF53335">
    <property type="entry name" value="S-adenosyl-L-methionine-dependent methyltransferases"/>
    <property type="match status" value="1"/>
</dbReference>
<dbReference type="GO" id="GO:0005829">
    <property type="term" value="C:cytosol"/>
    <property type="evidence" value="ECO:0007669"/>
    <property type="project" value="TreeGrafter"/>
</dbReference>
<proteinExistence type="predicted"/>
<gene>
    <name evidence="1" type="ORF">TT172_LOCUS6193</name>
</gene>
<dbReference type="AlphaFoldDB" id="A0A3S4F3U9"/>
<dbReference type="InterPro" id="IPR029063">
    <property type="entry name" value="SAM-dependent_MTases_sf"/>
</dbReference>
<protein>
    <submittedName>
        <fullName evidence="1">37ae79d7-f47b-4e3f-b3a6-05d20da8d1cc</fullName>
    </submittedName>
</protein>
<dbReference type="GO" id="GO:0008757">
    <property type="term" value="F:S-adenosylmethionine-dependent methyltransferase activity"/>
    <property type="evidence" value="ECO:0007669"/>
    <property type="project" value="UniProtKB-ARBA"/>
</dbReference>
<name>A0A3S4F3U9_9PEZI</name>
<sequence length="258" mass="26374">MGLASLLQALGPPVQSVEEETFALFAQDLPHEQNLGFVDAKALSLELTVAGRDLTIHQSPAVLSSNRAGGTTGAVLWKITPLFAAWLASPTSNPLFTHGILSATSLVLELGCGISGLAALLLAPHIARYVLTDQAYVARLVERNVAENWAAVVTATAAGKPAKAARRAAVASASSAEDAGGGEGQKIVFTPLDWETDAVTAALAGGGSGGAKTFDVVVACDCVYNEALIEPFVATCVDVCRLRTADDDDEEGGGGDGG</sequence>
<dbReference type="InterPro" id="IPR019410">
    <property type="entry name" value="Methyltransf_16"/>
</dbReference>
<dbReference type="PANTHER" id="PTHR14614:SF109">
    <property type="entry name" value="RIBOSOMAL LYSINE N-METHYLTRANSFERASE 5"/>
    <property type="match status" value="1"/>
</dbReference>
<dbReference type="GO" id="GO:0032991">
    <property type="term" value="C:protein-containing complex"/>
    <property type="evidence" value="ECO:0007669"/>
    <property type="project" value="TreeGrafter"/>
</dbReference>
<dbReference type="EMBL" id="OUUZ01000011">
    <property type="protein sequence ID" value="SPQ23774.1"/>
    <property type="molecule type" value="Genomic_DNA"/>
</dbReference>
<evidence type="ECO:0000313" key="1">
    <source>
        <dbReference type="EMBL" id="SPQ23774.1"/>
    </source>
</evidence>
<dbReference type="Gene3D" id="3.40.50.150">
    <property type="entry name" value="Vaccinia Virus protein VP39"/>
    <property type="match status" value="1"/>
</dbReference>
<reference evidence="1 2" key="1">
    <citation type="submission" date="2018-04" db="EMBL/GenBank/DDBJ databases">
        <authorList>
            <person name="Huttner S."/>
            <person name="Dainat J."/>
        </authorList>
    </citation>
    <scope>NUCLEOTIDE SEQUENCE [LARGE SCALE GENOMIC DNA]</scope>
</reference>
<organism evidence="1 2">
    <name type="scientific">Thermothielavioides terrestris</name>
    <dbReference type="NCBI Taxonomy" id="2587410"/>
    <lineage>
        <taxon>Eukaryota</taxon>
        <taxon>Fungi</taxon>
        <taxon>Dikarya</taxon>
        <taxon>Ascomycota</taxon>
        <taxon>Pezizomycotina</taxon>
        <taxon>Sordariomycetes</taxon>
        <taxon>Sordariomycetidae</taxon>
        <taxon>Sordariales</taxon>
        <taxon>Chaetomiaceae</taxon>
        <taxon>Thermothielavioides</taxon>
    </lineage>
</organism>